<dbReference type="PANTHER" id="PTHR28594">
    <property type="entry name" value="ATR-INTERACTING PROTEIN"/>
    <property type="match status" value="1"/>
</dbReference>
<protein>
    <submittedName>
        <fullName evidence="3">Uncharacterized protein</fullName>
    </submittedName>
</protein>
<dbReference type="EMBL" id="JAZDUA010000382">
    <property type="protein sequence ID" value="KAK7793432.1"/>
    <property type="molecule type" value="Genomic_DNA"/>
</dbReference>
<comment type="caution">
    <text evidence="3">The sequence shown here is derived from an EMBL/GenBank/DDBJ whole genome shotgun (WGS) entry which is preliminary data.</text>
</comment>
<feature type="region of interest" description="Disordered" evidence="2">
    <location>
        <begin position="109"/>
        <end position="130"/>
    </location>
</feature>
<sequence length="880" mass="99546">MFAETERLTSSVFKMFNNKNTKTTGNKRSAFIPADVSKEFGCYVKKPRLDVRLTPLTPHSPNKVNLNTSGKDAGDEIWGEELPEEAIEECELLATQAYQESSVIRSVSESSITTKSKSKNNYNASTSKSTSNELNGIVERTSVTSHFVSSYENQKKDPIKIALRVEEGSKVTNSFDYEKKSSSLVDQNKKFENENKELKEKFMQKEGEVAILRSQLKQLQLQLETQKLEHLKSLETQAHKYTKQLSDQKKELDVTNTQLQFQIMEATSMRNHCKVLESNSKIKLIEPKPASVDTPKKKRDVFKEERAAVANGSLGAPISRGMKHGTDKHGSLIHEMKPVRLGVREGAVLGLLVNKYLTAKSHSDISWILYLRKKQSLCRKIKEAQGINSKILNLQRSNQSLESCYSSVNKLITLDAVSSTAAYFFVETIVKECQRIVCRQMHILHLLCGVQSYTERGTLNGVVASVIGTSATRGDCNLMSARLWNEEEEGIESRRALGLLCALCDISSLASELTYGSKPLTTHCDEIANKTLLAEVEKNVLPTSTKLLILKGVHEIRESGGTTMPLLQKKDNISYTEYFTKPFGFLHLLRDIAFSISFQRRTRHFVGLLTGILKLLTAIARNTSIMERGLELISQIIREVVFCRPQMEVVVALFELLTSLATYPVVMKSLCVNSGVKTFVDIKLIGLTYFTRDSCVTQVLFRLLPTCSTTVTLRTELCYYMVDWLYTIVCFSGKESCWLLNIQENKKILCNCRDTLASGVVTTLYNSLCDLDDFSLENAVKWKLLETVKKGVLLLRVWQQQDGEYWKYFVKDNFAYQLWLAKIKTDITKMDLSDLEKECVGELFGKPDETNNLTTESEDEDGDYWDIISSDCKVLFTEQR</sequence>
<evidence type="ECO:0000313" key="4">
    <source>
        <dbReference type="Proteomes" id="UP001378592"/>
    </source>
</evidence>
<dbReference type="InterPro" id="IPR033349">
    <property type="entry name" value="ATRIP"/>
</dbReference>
<dbReference type="GO" id="GO:0006281">
    <property type="term" value="P:DNA repair"/>
    <property type="evidence" value="ECO:0007669"/>
    <property type="project" value="TreeGrafter"/>
</dbReference>
<accession>A0AAN9YXQ2</accession>
<dbReference type="GO" id="GO:0000077">
    <property type="term" value="P:DNA damage checkpoint signaling"/>
    <property type="evidence" value="ECO:0007669"/>
    <property type="project" value="InterPro"/>
</dbReference>
<name>A0AAN9YXQ2_9ORTH</name>
<keyword evidence="1" id="KW-0175">Coiled coil</keyword>
<dbReference type="AlphaFoldDB" id="A0AAN9YXQ2"/>
<proteinExistence type="predicted"/>
<evidence type="ECO:0000256" key="2">
    <source>
        <dbReference type="SAM" id="MobiDB-lite"/>
    </source>
</evidence>
<evidence type="ECO:0000256" key="1">
    <source>
        <dbReference type="SAM" id="Coils"/>
    </source>
</evidence>
<dbReference type="Proteomes" id="UP001378592">
    <property type="component" value="Unassembled WGS sequence"/>
</dbReference>
<keyword evidence="4" id="KW-1185">Reference proteome</keyword>
<organism evidence="3 4">
    <name type="scientific">Gryllus longicercus</name>
    <dbReference type="NCBI Taxonomy" id="2509291"/>
    <lineage>
        <taxon>Eukaryota</taxon>
        <taxon>Metazoa</taxon>
        <taxon>Ecdysozoa</taxon>
        <taxon>Arthropoda</taxon>
        <taxon>Hexapoda</taxon>
        <taxon>Insecta</taxon>
        <taxon>Pterygota</taxon>
        <taxon>Neoptera</taxon>
        <taxon>Polyneoptera</taxon>
        <taxon>Orthoptera</taxon>
        <taxon>Ensifera</taxon>
        <taxon>Gryllidea</taxon>
        <taxon>Grylloidea</taxon>
        <taxon>Gryllidae</taxon>
        <taxon>Gryllinae</taxon>
        <taxon>Gryllus</taxon>
    </lineage>
</organism>
<feature type="coiled-coil region" evidence="1">
    <location>
        <begin position="181"/>
        <end position="251"/>
    </location>
</feature>
<reference evidence="3 4" key="1">
    <citation type="submission" date="2024-03" db="EMBL/GenBank/DDBJ databases">
        <title>The genome assembly and annotation of the cricket Gryllus longicercus Weissman &amp; Gray.</title>
        <authorList>
            <person name="Szrajer S."/>
            <person name="Gray D."/>
            <person name="Ylla G."/>
        </authorList>
    </citation>
    <scope>NUCLEOTIDE SEQUENCE [LARGE SCALE GENOMIC DNA]</scope>
    <source>
        <strain evidence="3">DAG 2021-001</strain>
        <tissue evidence="3">Whole body minus gut</tissue>
    </source>
</reference>
<evidence type="ECO:0000313" key="3">
    <source>
        <dbReference type="EMBL" id="KAK7793432.1"/>
    </source>
</evidence>
<gene>
    <name evidence="3" type="ORF">R5R35_010053</name>
</gene>
<dbReference type="PANTHER" id="PTHR28594:SF1">
    <property type="entry name" value="ATR-INTERACTING PROTEIN"/>
    <property type="match status" value="1"/>
</dbReference>